<evidence type="ECO:0000313" key="2">
    <source>
        <dbReference type="Proteomes" id="UP000295344"/>
    </source>
</evidence>
<dbReference type="Proteomes" id="UP000295344">
    <property type="component" value="Unassembled WGS sequence"/>
</dbReference>
<sequence length="199" mass="20358">MLKMTRRIGRLSGLIAAGVAIVGTGSGVMAASYSAFSSPTSVSANSWNTGSVHLTNDIGTAMFTGTNQQMNATGTKCVTVTSDGTLASTVRFYATGFSDSNSLGQHINLVVKMGSGSTNASTCSGFTAASTVYTGSLANLVTGGSAHTDYASGIVTTWAPQAASTTAETKQFQFTWNYDSTTPMSSTAAATFTWETQGS</sequence>
<gene>
    <name evidence="1" type="ORF">CLV52_0364</name>
</gene>
<name>A0A4R7FPY4_9MICO</name>
<dbReference type="EMBL" id="SOAM01000001">
    <property type="protein sequence ID" value="TDS79821.1"/>
    <property type="molecule type" value="Genomic_DNA"/>
</dbReference>
<accession>A0A4R7FPY4</accession>
<protein>
    <submittedName>
        <fullName evidence="1">Uncharacterized protein</fullName>
    </submittedName>
</protein>
<dbReference type="AlphaFoldDB" id="A0A4R7FPY4"/>
<proteinExistence type="predicted"/>
<evidence type="ECO:0000313" key="1">
    <source>
        <dbReference type="EMBL" id="TDS79821.1"/>
    </source>
</evidence>
<keyword evidence="2" id="KW-1185">Reference proteome</keyword>
<comment type="caution">
    <text evidence="1">The sequence shown here is derived from an EMBL/GenBank/DDBJ whole genome shotgun (WGS) entry which is preliminary data.</text>
</comment>
<organism evidence="1 2">
    <name type="scientific">Amnibacterium kyonggiense</name>
    <dbReference type="NCBI Taxonomy" id="595671"/>
    <lineage>
        <taxon>Bacteria</taxon>
        <taxon>Bacillati</taxon>
        <taxon>Actinomycetota</taxon>
        <taxon>Actinomycetes</taxon>
        <taxon>Micrococcales</taxon>
        <taxon>Microbacteriaceae</taxon>
        <taxon>Amnibacterium</taxon>
    </lineage>
</organism>
<reference evidence="1 2" key="1">
    <citation type="submission" date="2019-03" db="EMBL/GenBank/DDBJ databases">
        <title>Genomic Encyclopedia of Archaeal and Bacterial Type Strains, Phase II (KMG-II): from individual species to whole genera.</title>
        <authorList>
            <person name="Goeker M."/>
        </authorList>
    </citation>
    <scope>NUCLEOTIDE SEQUENCE [LARGE SCALE GENOMIC DNA]</scope>
    <source>
        <strain evidence="1 2">DSM 24782</strain>
    </source>
</reference>